<name>A0ACC8XGS7_9FIRM</name>
<gene>
    <name evidence="1" type="ORF">AN396_13120</name>
</gene>
<evidence type="ECO:0000313" key="2">
    <source>
        <dbReference type="Proteomes" id="UP000188605"/>
    </source>
</evidence>
<dbReference type="EMBL" id="LJDB01000007">
    <property type="protein sequence ID" value="ONI42737.1"/>
    <property type="molecule type" value="Genomic_DNA"/>
</dbReference>
<proteinExistence type="predicted"/>
<accession>A0ACC8XGS7</accession>
<organism evidence="1 2">
    <name type="scientific">Candidatus Epulonipiscium fishelsonii</name>
    <dbReference type="NCBI Taxonomy" id="77094"/>
    <lineage>
        <taxon>Bacteria</taxon>
        <taxon>Bacillati</taxon>
        <taxon>Bacillota</taxon>
        <taxon>Clostridia</taxon>
        <taxon>Lachnospirales</taxon>
        <taxon>Lachnospiraceae</taxon>
        <taxon>Candidatus Epulonipiscium</taxon>
    </lineage>
</organism>
<sequence length="105" mass="12753">MEKFLEITYLFDFYHSLLTQKQQDIIVKYYFEDLSLAEIGEILNISRQGVYDSIKKAEQKLFEYEQKLKLWHKFKQQNSLLNQLEELNIDNLAVRDLIYQLRSEL</sequence>
<dbReference type="Proteomes" id="UP000188605">
    <property type="component" value="Unassembled WGS sequence"/>
</dbReference>
<keyword evidence="2" id="KW-1185">Reference proteome</keyword>
<protein>
    <submittedName>
        <fullName evidence="1">Uncharacterized protein</fullName>
    </submittedName>
</protein>
<reference evidence="1" key="1">
    <citation type="submission" date="2016-08" db="EMBL/GenBank/DDBJ databases">
        <authorList>
            <person name="Ngugi D.K."/>
            <person name="Miyake S."/>
            <person name="Stingl U."/>
        </authorList>
    </citation>
    <scope>NUCLEOTIDE SEQUENCE</scope>
    <source>
        <strain evidence="1">SCG-B11WGA-EpuloA1</strain>
    </source>
</reference>
<evidence type="ECO:0000313" key="1">
    <source>
        <dbReference type="EMBL" id="ONI42737.1"/>
    </source>
</evidence>
<comment type="caution">
    <text evidence="1">The sequence shown here is derived from an EMBL/GenBank/DDBJ whole genome shotgun (WGS) entry which is preliminary data.</text>
</comment>